<feature type="region of interest" description="Disordered" evidence="1">
    <location>
        <begin position="80"/>
        <end position="102"/>
    </location>
</feature>
<accession>A0A023B4P1</accession>
<protein>
    <submittedName>
        <fullName evidence="2">Uncharacterized protein</fullName>
    </submittedName>
</protein>
<evidence type="ECO:0000313" key="3">
    <source>
        <dbReference type="Proteomes" id="UP000019763"/>
    </source>
</evidence>
<sequence>MAAQDAVDLAKKEAEEAKEDAERKLKQGIQFVVVPEEVRLAKERINYPEDVFHFAAAGPWSSPDQIQCGVLRYRRDAEQENMKERDSIVDDPLGPRVRSIVDDPLGPRVPGALEVLESAAPIGRLESVVA</sequence>
<proteinExistence type="predicted"/>
<dbReference type="AlphaFoldDB" id="A0A023B4P1"/>
<organism evidence="2 3">
    <name type="scientific">Gregarina niphandrodes</name>
    <name type="common">Septate eugregarine</name>
    <dbReference type="NCBI Taxonomy" id="110365"/>
    <lineage>
        <taxon>Eukaryota</taxon>
        <taxon>Sar</taxon>
        <taxon>Alveolata</taxon>
        <taxon>Apicomplexa</taxon>
        <taxon>Conoidasida</taxon>
        <taxon>Gregarinasina</taxon>
        <taxon>Eugregarinorida</taxon>
        <taxon>Gregarinidae</taxon>
        <taxon>Gregarina</taxon>
    </lineage>
</organism>
<reference evidence="2" key="1">
    <citation type="submission" date="2013-12" db="EMBL/GenBank/DDBJ databases">
        <authorList>
            <person name="Omoto C.K."/>
            <person name="Sibley D."/>
            <person name="Venepally P."/>
            <person name="Hadjithomas M."/>
            <person name="Karamycheva S."/>
            <person name="Brunk B."/>
            <person name="Roos D."/>
            <person name="Caler E."/>
            <person name="Lorenzi H."/>
        </authorList>
    </citation>
    <scope>NUCLEOTIDE SEQUENCE</scope>
</reference>
<evidence type="ECO:0000313" key="2">
    <source>
        <dbReference type="EMBL" id="EZG57001.1"/>
    </source>
</evidence>
<comment type="caution">
    <text evidence="2">The sequence shown here is derived from an EMBL/GenBank/DDBJ whole genome shotgun (WGS) entry which is preliminary data.</text>
</comment>
<dbReference type="Proteomes" id="UP000019763">
    <property type="component" value="Unassembled WGS sequence"/>
</dbReference>
<feature type="region of interest" description="Disordered" evidence="1">
    <location>
        <begin position="1"/>
        <end position="20"/>
    </location>
</feature>
<dbReference type="GeneID" id="22913530"/>
<feature type="compositionally biased region" description="Basic and acidic residues" evidence="1">
    <location>
        <begin position="8"/>
        <end position="20"/>
    </location>
</feature>
<keyword evidence="3" id="KW-1185">Reference proteome</keyword>
<gene>
    <name evidence="2" type="ORF">GNI_099770</name>
</gene>
<dbReference type="VEuPathDB" id="CryptoDB:GNI_099770"/>
<dbReference type="OrthoDB" id="422720at2759"/>
<name>A0A023B4P1_GRENI</name>
<dbReference type="EMBL" id="AFNH02000748">
    <property type="protein sequence ID" value="EZG57001.1"/>
    <property type="molecule type" value="Genomic_DNA"/>
</dbReference>
<dbReference type="RefSeq" id="XP_011131113.1">
    <property type="nucleotide sequence ID" value="XM_011132811.1"/>
</dbReference>
<evidence type="ECO:0000256" key="1">
    <source>
        <dbReference type="SAM" id="MobiDB-lite"/>
    </source>
</evidence>